<feature type="region of interest" description="Disordered" evidence="1">
    <location>
        <begin position="77"/>
        <end position="103"/>
    </location>
</feature>
<feature type="region of interest" description="Disordered" evidence="1">
    <location>
        <begin position="334"/>
        <end position="379"/>
    </location>
</feature>
<evidence type="ECO:0000313" key="2">
    <source>
        <dbReference type="EMBL" id="SHN34776.1"/>
    </source>
</evidence>
<gene>
    <name evidence="2" type="ORF">SAMN05443668_105306</name>
</gene>
<feature type="region of interest" description="Disordered" evidence="1">
    <location>
        <begin position="200"/>
        <end position="317"/>
    </location>
</feature>
<dbReference type="AlphaFoldDB" id="A0A1M7QTQ1"/>
<feature type="compositionally biased region" description="Acidic residues" evidence="1">
    <location>
        <begin position="353"/>
        <end position="368"/>
    </location>
</feature>
<feature type="region of interest" description="Disordered" evidence="1">
    <location>
        <begin position="1"/>
        <end position="40"/>
    </location>
</feature>
<dbReference type="EMBL" id="FRCS01000005">
    <property type="protein sequence ID" value="SHN34776.1"/>
    <property type="molecule type" value="Genomic_DNA"/>
</dbReference>
<feature type="compositionally biased region" description="Low complexity" evidence="1">
    <location>
        <begin position="242"/>
        <end position="278"/>
    </location>
</feature>
<dbReference type="OrthoDB" id="9811849at2"/>
<reference evidence="2 3" key="1">
    <citation type="submission" date="2016-11" db="EMBL/GenBank/DDBJ databases">
        <authorList>
            <person name="Jaros S."/>
            <person name="Januszkiewicz K."/>
            <person name="Wedrychowicz H."/>
        </authorList>
    </citation>
    <scope>NUCLEOTIDE SEQUENCE [LARGE SCALE GENOMIC DNA]</scope>
    <source>
        <strain evidence="2 3">DSM 46144</strain>
    </source>
</reference>
<name>A0A1M7QTQ1_9ACTN</name>
<protein>
    <submittedName>
        <fullName evidence="2">Uncharacterized protein</fullName>
    </submittedName>
</protein>
<feature type="compositionally biased region" description="Basic and acidic residues" evidence="1">
    <location>
        <begin position="1"/>
        <end position="23"/>
    </location>
</feature>
<evidence type="ECO:0000313" key="3">
    <source>
        <dbReference type="Proteomes" id="UP000184440"/>
    </source>
</evidence>
<feature type="compositionally biased region" description="Low complexity" evidence="1">
    <location>
        <begin position="334"/>
        <end position="352"/>
    </location>
</feature>
<organism evidence="2 3">
    <name type="scientific">Cryptosporangium aurantiacum</name>
    <dbReference type="NCBI Taxonomy" id="134849"/>
    <lineage>
        <taxon>Bacteria</taxon>
        <taxon>Bacillati</taxon>
        <taxon>Actinomycetota</taxon>
        <taxon>Actinomycetes</taxon>
        <taxon>Cryptosporangiales</taxon>
        <taxon>Cryptosporangiaceae</taxon>
        <taxon>Cryptosporangium</taxon>
    </lineage>
</organism>
<accession>A0A1M7QTQ1</accession>
<dbReference type="Proteomes" id="UP000184440">
    <property type="component" value="Unassembled WGS sequence"/>
</dbReference>
<keyword evidence="3" id="KW-1185">Reference proteome</keyword>
<proteinExistence type="predicted"/>
<evidence type="ECO:0000256" key="1">
    <source>
        <dbReference type="SAM" id="MobiDB-lite"/>
    </source>
</evidence>
<dbReference type="RefSeq" id="WP_073258887.1">
    <property type="nucleotide sequence ID" value="NZ_FRCS01000005.1"/>
</dbReference>
<feature type="compositionally biased region" description="Low complexity" evidence="1">
    <location>
        <begin position="369"/>
        <end position="379"/>
    </location>
</feature>
<sequence length="379" mass="38582">MAARHEPTSSRGGDRHDGGDASRRRSVSRHAAATTDPLYWARARAAEQEAALDRAGYDAGYTGEYDRLSDVTEELPVTAPEPEEPVVPEWSGRLPLPLGRPVADATTDSLPALRRDEDATTVDLPAVPFPAAETVDSRERPLALVTRRPERSALARRTYAGRHRMPEPVAPVRLGLSTVGMTVAVGVLGVTLAMLHAQPSNQADSNAPPFSAASPGATATLGPDGLPADGTEPTSGPRLQIGPKPATTASGTAGPGSAPGTTPGAARPGVAPAAPPAGDDGGTAEEPETRNPPPRPGNPGRTSRPSTASRPTPTCAAAMAADLGSVRARALAATTSADATVATDATTQADPSESPDETTEPSPEESAEQPDSSAAAGCP</sequence>